<feature type="region of interest" description="Disordered" evidence="1">
    <location>
        <begin position="192"/>
        <end position="221"/>
    </location>
</feature>
<reference evidence="3" key="1">
    <citation type="submission" date="2017-09" db="EMBL/GenBank/DDBJ databases">
        <title>Genome sequence of Nannocystis excedens DSM 71.</title>
        <authorList>
            <person name="Blom J."/>
        </authorList>
    </citation>
    <scope>NUCLEOTIDE SEQUENCE [LARGE SCALE GENOMIC DNA]</scope>
    <source>
        <strain evidence="3">type strain: E19</strain>
    </source>
</reference>
<name>A0A2C9D5J4_9HYPH</name>
<evidence type="ECO:0000313" key="2">
    <source>
        <dbReference type="EMBL" id="SON55513.1"/>
    </source>
</evidence>
<evidence type="ECO:0000313" key="3">
    <source>
        <dbReference type="Proteomes" id="UP000223606"/>
    </source>
</evidence>
<dbReference type="RefSeq" id="WP_157775471.1">
    <property type="nucleotide sequence ID" value="NZ_LT960614.1"/>
</dbReference>
<proteinExistence type="predicted"/>
<dbReference type="KEGG" id="hdi:HDIA_1972"/>
<dbReference type="AlphaFoldDB" id="A0A2C9D5J4"/>
<gene>
    <name evidence="2" type="ORF">HDIA_1972</name>
</gene>
<evidence type="ECO:0000256" key="1">
    <source>
        <dbReference type="SAM" id="MobiDB-lite"/>
    </source>
</evidence>
<accession>A0A2C9D5J4</accession>
<dbReference type="Proteomes" id="UP000223606">
    <property type="component" value="Chromosome 1"/>
</dbReference>
<keyword evidence="3" id="KW-1185">Reference proteome</keyword>
<dbReference type="OrthoDB" id="8441900at2"/>
<dbReference type="EMBL" id="LT960614">
    <property type="protein sequence ID" value="SON55513.1"/>
    <property type="molecule type" value="Genomic_DNA"/>
</dbReference>
<sequence length="221" mass="25542">MARGRKRKMVERFPCGKVRGPSEVDLRRMAAEEERRTRSVALSQHHRNWLPEHLRADQRAGTLIGCLMLGGVIGEGEYLAAERYRRVKNDFLGLLASPVLPTTWDGEVRMEAETPESDEERRERVLRHYDEAMAELAIDAVRDLGLPVRNVTGPWVSAKLDDLVFRDRMPAEAYWPICREALRRLAQLWKTDGCEGPKTRSEARKPPQRPREEREAIILHR</sequence>
<organism evidence="2 3">
    <name type="scientific">Hartmannibacter diazotrophicus</name>
    <dbReference type="NCBI Taxonomy" id="1482074"/>
    <lineage>
        <taxon>Bacteria</taxon>
        <taxon>Pseudomonadati</taxon>
        <taxon>Pseudomonadota</taxon>
        <taxon>Alphaproteobacteria</taxon>
        <taxon>Hyphomicrobiales</taxon>
        <taxon>Pleomorphomonadaceae</taxon>
        <taxon>Hartmannibacter</taxon>
    </lineage>
</organism>
<protein>
    <submittedName>
        <fullName evidence="2">Uncharacterized protein</fullName>
    </submittedName>
</protein>